<name>W9RFL7_9ROSA</name>
<keyword evidence="2" id="KW-1185">Reference proteome</keyword>
<reference evidence="2" key="1">
    <citation type="submission" date="2013-01" db="EMBL/GenBank/DDBJ databases">
        <title>Draft Genome Sequence of a Mulberry Tree, Morus notabilis C.K. Schneid.</title>
        <authorList>
            <person name="He N."/>
            <person name="Zhao S."/>
        </authorList>
    </citation>
    <scope>NUCLEOTIDE SEQUENCE</scope>
</reference>
<proteinExistence type="predicted"/>
<accession>W9RFL7</accession>
<sequence>MVLCAEIESGRQRNLEFLLSVFSCYFPILLLFNKENYPEVPGILSLGIRATDPMAIVPHDPRVADRVATMEHQIEDVQDTLQIVGAMANRVPQLQEDVTQLDTRVGELQGSMLRVEEMLQRQARLFDRMHPEREPARNPD</sequence>
<gene>
    <name evidence="1" type="ORF">L484_001965</name>
</gene>
<organism evidence="1 2">
    <name type="scientific">Morus notabilis</name>
    <dbReference type="NCBI Taxonomy" id="981085"/>
    <lineage>
        <taxon>Eukaryota</taxon>
        <taxon>Viridiplantae</taxon>
        <taxon>Streptophyta</taxon>
        <taxon>Embryophyta</taxon>
        <taxon>Tracheophyta</taxon>
        <taxon>Spermatophyta</taxon>
        <taxon>Magnoliopsida</taxon>
        <taxon>eudicotyledons</taxon>
        <taxon>Gunneridae</taxon>
        <taxon>Pentapetalae</taxon>
        <taxon>rosids</taxon>
        <taxon>fabids</taxon>
        <taxon>Rosales</taxon>
        <taxon>Moraceae</taxon>
        <taxon>Moreae</taxon>
        <taxon>Morus</taxon>
    </lineage>
</organism>
<protein>
    <submittedName>
        <fullName evidence="1">Uncharacterized protein</fullName>
    </submittedName>
</protein>
<dbReference type="Proteomes" id="UP000030645">
    <property type="component" value="Unassembled WGS sequence"/>
</dbReference>
<dbReference type="EMBL" id="KE344138">
    <property type="protein sequence ID" value="EXB53878.1"/>
    <property type="molecule type" value="Genomic_DNA"/>
</dbReference>
<evidence type="ECO:0000313" key="2">
    <source>
        <dbReference type="Proteomes" id="UP000030645"/>
    </source>
</evidence>
<evidence type="ECO:0000313" key="1">
    <source>
        <dbReference type="EMBL" id="EXB53878.1"/>
    </source>
</evidence>
<dbReference type="AlphaFoldDB" id="W9RFL7"/>